<evidence type="ECO:0000256" key="3">
    <source>
        <dbReference type="ARBA" id="ARBA00022679"/>
    </source>
</evidence>
<dbReference type="InterPro" id="IPR000394">
    <property type="entry name" value="RNA_pol_sigma_54"/>
</dbReference>
<dbReference type="PROSITE" id="PS00718">
    <property type="entry name" value="SIGMA54_2"/>
    <property type="match status" value="1"/>
</dbReference>
<evidence type="ECO:0000313" key="12">
    <source>
        <dbReference type="EMBL" id="MBC8318068.1"/>
    </source>
</evidence>
<evidence type="ECO:0000256" key="6">
    <source>
        <dbReference type="ARBA" id="ARBA00023082"/>
    </source>
</evidence>
<dbReference type="InterPro" id="IPR007634">
    <property type="entry name" value="RNA_pol_sigma_54_DNA-bd"/>
</dbReference>
<evidence type="ECO:0000256" key="2">
    <source>
        <dbReference type="ARBA" id="ARBA00022478"/>
    </source>
</evidence>
<keyword evidence="8" id="KW-0804">Transcription</keyword>
<keyword evidence="2" id="KW-0240">DNA-directed RNA polymerase</keyword>
<evidence type="ECO:0000313" key="13">
    <source>
        <dbReference type="Proteomes" id="UP000614424"/>
    </source>
</evidence>
<evidence type="ECO:0000256" key="1">
    <source>
        <dbReference type="ARBA" id="ARBA00008798"/>
    </source>
</evidence>
<dbReference type="PRINTS" id="PR00045">
    <property type="entry name" value="SIGMA54FCT"/>
</dbReference>
<evidence type="ECO:0000256" key="8">
    <source>
        <dbReference type="ARBA" id="ARBA00023163"/>
    </source>
</evidence>
<comment type="caution">
    <text evidence="12">The sequence shown here is derived from an EMBL/GenBank/DDBJ whole genome shotgun (WGS) entry which is preliminary data.</text>
</comment>
<dbReference type="GO" id="GO:0001216">
    <property type="term" value="F:DNA-binding transcription activator activity"/>
    <property type="evidence" value="ECO:0007669"/>
    <property type="project" value="InterPro"/>
</dbReference>
<dbReference type="InterPro" id="IPR007046">
    <property type="entry name" value="RNA_pol_sigma_54_core-bd"/>
</dbReference>
<comment type="similarity">
    <text evidence="1">Belongs to the sigma-54 factor family.</text>
</comment>
<dbReference type="Proteomes" id="UP000614424">
    <property type="component" value="Unassembled WGS sequence"/>
</dbReference>
<proteinExistence type="inferred from homology"/>
<feature type="compositionally biased region" description="Basic and acidic residues" evidence="9">
    <location>
        <begin position="64"/>
        <end position="73"/>
    </location>
</feature>
<accession>A0A8J6TG02</accession>
<dbReference type="Gene3D" id="1.10.10.60">
    <property type="entry name" value="Homeodomain-like"/>
    <property type="match status" value="1"/>
</dbReference>
<dbReference type="PANTHER" id="PTHR32248:SF4">
    <property type="entry name" value="RNA POLYMERASE SIGMA-54 FACTOR"/>
    <property type="match status" value="1"/>
</dbReference>
<keyword evidence="7" id="KW-0238">DNA-binding</keyword>
<keyword evidence="6" id="KW-0731">Sigma factor</keyword>
<protein>
    <submittedName>
        <fullName evidence="12">RNA polymerase factor sigma-54</fullName>
    </submittedName>
</protein>
<reference evidence="12 13" key="1">
    <citation type="submission" date="2020-08" db="EMBL/GenBank/DDBJ databases">
        <title>Bridging the membrane lipid divide: bacteria of the FCB group superphylum have the potential to synthesize archaeal ether lipids.</title>
        <authorList>
            <person name="Villanueva L."/>
            <person name="Von Meijenfeldt F.A.B."/>
            <person name="Westbye A.B."/>
            <person name="Yadav S."/>
            <person name="Hopmans E.C."/>
            <person name="Dutilh B.E."/>
            <person name="Sinninghe Damste J.S."/>
        </authorList>
    </citation>
    <scope>NUCLEOTIDE SEQUENCE [LARGE SCALE GENOMIC DNA]</scope>
    <source>
        <strain evidence="12">NIOZ-UU47</strain>
    </source>
</reference>
<keyword evidence="5" id="KW-0805">Transcription regulation</keyword>
<evidence type="ECO:0000259" key="11">
    <source>
        <dbReference type="Pfam" id="PF04963"/>
    </source>
</evidence>
<feature type="region of interest" description="Disordered" evidence="9">
    <location>
        <begin position="47"/>
        <end position="91"/>
    </location>
</feature>
<dbReference type="AlphaFoldDB" id="A0A8J6TG02"/>
<dbReference type="GO" id="GO:0006352">
    <property type="term" value="P:DNA-templated transcription initiation"/>
    <property type="evidence" value="ECO:0007669"/>
    <property type="project" value="InterPro"/>
</dbReference>
<keyword evidence="4" id="KW-0548">Nucleotidyltransferase</keyword>
<feature type="domain" description="RNA polymerase sigma factor 54 core-binding" evidence="11">
    <location>
        <begin position="126"/>
        <end position="310"/>
    </location>
</feature>
<dbReference type="GO" id="GO:0000428">
    <property type="term" value="C:DNA-directed RNA polymerase complex"/>
    <property type="evidence" value="ECO:0007669"/>
    <property type="project" value="UniProtKB-KW"/>
</dbReference>
<evidence type="ECO:0000256" key="4">
    <source>
        <dbReference type="ARBA" id="ARBA00022695"/>
    </source>
</evidence>
<dbReference type="Pfam" id="PF04963">
    <property type="entry name" value="Sigma54_CBD"/>
    <property type="match status" value="1"/>
</dbReference>
<gene>
    <name evidence="12" type="primary">rpoN</name>
    <name evidence="12" type="ORF">H8E41_09185</name>
</gene>
<dbReference type="EMBL" id="JACNJZ010000126">
    <property type="protein sequence ID" value="MBC8318068.1"/>
    <property type="molecule type" value="Genomic_DNA"/>
</dbReference>
<evidence type="ECO:0000256" key="5">
    <source>
        <dbReference type="ARBA" id="ARBA00023015"/>
    </source>
</evidence>
<dbReference type="PROSITE" id="PS50044">
    <property type="entry name" value="SIGMA54_3"/>
    <property type="match status" value="1"/>
</dbReference>
<dbReference type="PANTHER" id="PTHR32248">
    <property type="entry name" value="RNA POLYMERASE SIGMA-54 FACTOR"/>
    <property type="match status" value="1"/>
</dbReference>
<dbReference type="NCBIfam" id="TIGR02395">
    <property type="entry name" value="rpoN_sigma"/>
    <property type="match status" value="1"/>
</dbReference>
<sequence>MSFLELRQQLKLTQQLVMTPQLQQAIKLLQLSRLELVDTVQQEIEENPLLEEDMISASQDSDSDSTRSSKGEEEIPPVPVERTNEVNMDNQSSLSEINWTDYVNEYESSSSFKAQESSEQTSRFDILSKKPDLRGHLQWQLSLSDVTPEDFEVGLFVLGNLNGDGFLEISEEELISETGCTPEIAQKMIGVIQDMDPAGVGARNVKESILLQLKRLHLGDSLPSRIVQDHLHLLETKNYAAIAKAMKESMPNVTTAVKIIISLDPHPGRAYSDEEPHYIIPDVSIQKVDNEYVILLNDEGLPRLKISSYYKEILKNKIAAPDSTKEYIQEKLKSAAWLIKSIQQRQRTIYKVVESILKFQLEFFENGVAYLKPMVLRDVAEDISMHESTISRVTTNKFVHSPQGTFELKYFFTSAIERSDGDSLSSESIRQRIRQIIQCEDPDKPLSDKALSEIFQKDNIKLARRTVAKYREQIGILSSKYRKRARTS</sequence>
<dbReference type="Pfam" id="PF00309">
    <property type="entry name" value="Sigma54_AID"/>
    <property type="match status" value="1"/>
</dbReference>
<dbReference type="GO" id="GO:0003677">
    <property type="term" value="F:DNA binding"/>
    <property type="evidence" value="ECO:0007669"/>
    <property type="project" value="UniProtKB-KW"/>
</dbReference>
<dbReference type="PROSITE" id="PS00717">
    <property type="entry name" value="SIGMA54_1"/>
    <property type="match status" value="1"/>
</dbReference>
<evidence type="ECO:0000259" key="10">
    <source>
        <dbReference type="Pfam" id="PF04552"/>
    </source>
</evidence>
<organism evidence="12 13">
    <name type="scientific">Candidatus Desulfobia pelagia</name>
    <dbReference type="NCBI Taxonomy" id="2841692"/>
    <lineage>
        <taxon>Bacteria</taxon>
        <taxon>Pseudomonadati</taxon>
        <taxon>Thermodesulfobacteriota</taxon>
        <taxon>Desulfobulbia</taxon>
        <taxon>Desulfobulbales</taxon>
        <taxon>Desulfobulbaceae</taxon>
        <taxon>Candidatus Desulfobia</taxon>
    </lineage>
</organism>
<dbReference type="GO" id="GO:0016779">
    <property type="term" value="F:nucleotidyltransferase activity"/>
    <property type="evidence" value="ECO:0007669"/>
    <property type="project" value="UniProtKB-KW"/>
</dbReference>
<dbReference type="PIRSF" id="PIRSF000774">
    <property type="entry name" value="RpoN"/>
    <property type="match status" value="1"/>
</dbReference>
<dbReference type="InterPro" id="IPR038709">
    <property type="entry name" value="RpoN_core-bd_sf"/>
</dbReference>
<keyword evidence="3" id="KW-0808">Transferase</keyword>
<feature type="domain" description="RNA polymerase sigma factor 54 DNA-binding" evidence="10">
    <location>
        <begin position="326"/>
        <end position="484"/>
    </location>
</feature>
<name>A0A8J6TG02_9BACT</name>
<dbReference type="Pfam" id="PF04552">
    <property type="entry name" value="Sigma54_DBD"/>
    <property type="match status" value="1"/>
</dbReference>
<dbReference type="Gene3D" id="1.10.10.1330">
    <property type="entry name" value="RNA polymerase sigma-54 factor, core-binding domain"/>
    <property type="match status" value="1"/>
</dbReference>
<dbReference type="GO" id="GO:0016987">
    <property type="term" value="F:sigma factor activity"/>
    <property type="evidence" value="ECO:0007669"/>
    <property type="project" value="UniProtKB-KW"/>
</dbReference>
<evidence type="ECO:0000256" key="7">
    <source>
        <dbReference type="ARBA" id="ARBA00023125"/>
    </source>
</evidence>
<evidence type="ECO:0000256" key="9">
    <source>
        <dbReference type="SAM" id="MobiDB-lite"/>
    </source>
</evidence>